<accession>A0A7N0TIS4</accession>
<feature type="signal peptide" evidence="3">
    <location>
        <begin position="1"/>
        <end position="29"/>
    </location>
</feature>
<sequence length="97" mass="10570">MAKFSNRAALMFNLALMVTLLLTVTMVESRFNTNTVAPEQKATGPVCATIYGAQAGDSCFSITKFFGISMEFFSELNPNLVCEKIFVGEWLCISGSP</sequence>
<evidence type="ECO:0000256" key="2">
    <source>
        <dbReference type="ARBA" id="ARBA00023026"/>
    </source>
</evidence>
<dbReference type="SUPFAM" id="SSF54106">
    <property type="entry name" value="LysM domain"/>
    <property type="match status" value="1"/>
</dbReference>
<dbReference type="OMA" id="PNINCNF"/>
<evidence type="ECO:0000259" key="4">
    <source>
        <dbReference type="PROSITE" id="PS51782"/>
    </source>
</evidence>
<dbReference type="Gene3D" id="3.10.350.10">
    <property type="entry name" value="LysM domain"/>
    <property type="match status" value="1"/>
</dbReference>
<dbReference type="CDD" id="cd00118">
    <property type="entry name" value="LysM"/>
    <property type="match status" value="1"/>
</dbReference>
<feature type="domain" description="LysM" evidence="4">
    <location>
        <begin position="49"/>
        <end position="93"/>
    </location>
</feature>
<dbReference type="Proteomes" id="UP000594263">
    <property type="component" value="Unplaced"/>
</dbReference>
<name>A0A7N0TIS4_KALFE</name>
<evidence type="ECO:0000256" key="3">
    <source>
        <dbReference type="SAM" id="SignalP"/>
    </source>
</evidence>
<dbReference type="InterPro" id="IPR036779">
    <property type="entry name" value="LysM_dom_sf"/>
</dbReference>
<dbReference type="EnsemblPlants" id="Kaladp0039s0036.1.v1.1">
    <property type="protein sequence ID" value="Kaladp0039s0036.1.v1.1"/>
    <property type="gene ID" value="Kaladp0039s0036.v1.1"/>
</dbReference>
<evidence type="ECO:0000313" key="6">
    <source>
        <dbReference type="Proteomes" id="UP000594263"/>
    </source>
</evidence>
<keyword evidence="6" id="KW-1185">Reference proteome</keyword>
<dbReference type="PROSITE" id="PS51782">
    <property type="entry name" value="LYSM"/>
    <property type="match status" value="1"/>
</dbReference>
<keyword evidence="3" id="KW-0732">Signal</keyword>
<keyword evidence="1" id="KW-0147">Chitin-binding</keyword>
<dbReference type="GO" id="GO:0008061">
    <property type="term" value="F:chitin binding"/>
    <property type="evidence" value="ECO:0007669"/>
    <property type="project" value="UniProtKB-KW"/>
</dbReference>
<dbReference type="PANTHER" id="PTHR34997">
    <property type="entry name" value="AM15"/>
    <property type="match status" value="1"/>
</dbReference>
<dbReference type="InterPro" id="IPR052210">
    <property type="entry name" value="LysM1-like"/>
</dbReference>
<dbReference type="AlphaFoldDB" id="A0A7N0TIS4"/>
<dbReference type="PANTHER" id="PTHR34997:SF1">
    <property type="entry name" value="PEPTIDOGLYCAN-BINDING LYSIN DOMAIN"/>
    <property type="match status" value="1"/>
</dbReference>
<dbReference type="Gramene" id="Kaladp0039s0036.1.v1.1">
    <property type="protein sequence ID" value="Kaladp0039s0036.1.v1.1"/>
    <property type="gene ID" value="Kaladp0039s0036.v1.1"/>
</dbReference>
<organism evidence="5 6">
    <name type="scientific">Kalanchoe fedtschenkoi</name>
    <name type="common">Lavender scallops</name>
    <name type="synonym">South American air plant</name>
    <dbReference type="NCBI Taxonomy" id="63787"/>
    <lineage>
        <taxon>Eukaryota</taxon>
        <taxon>Viridiplantae</taxon>
        <taxon>Streptophyta</taxon>
        <taxon>Embryophyta</taxon>
        <taxon>Tracheophyta</taxon>
        <taxon>Spermatophyta</taxon>
        <taxon>Magnoliopsida</taxon>
        <taxon>eudicotyledons</taxon>
        <taxon>Gunneridae</taxon>
        <taxon>Pentapetalae</taxon>
        <taxon>Saxifragales</taxon>
        <taxon>Crassulaceae</taxon>
        <taxon>Kalanchoe</taxon>
    </lineage>
</organism>
<protein>
    <recommendedName>
        <fullName evidence="4">LysM domain-containing protein</fullName>
    </recommendedName>
</protein>
<feature type="chain" id="PRO_5029772174" description="LysM domain-containing protein" evidence="3">
    <location>
        <begin position="30"/>
        <end position="97"/>
    </location>
</feature>
<evidence type="ECO:0000313" key="5">
    <source>
        <dbReference type="EnsemblPlants" id="Kaladp0039s0036.1.v1.1"/>
    </source>
</evidence>
<proteinExistence type="predicted"/>
<dbReference type="SMART" id="SM00257">
    <property type="entry name" value="LysM"/>
    <property type="match status" value="1"/>
</dbReference>
<keyword evidence="2" id="KW-0843">Virulence</keyword>
<reference evidence="5" key="1">
    <citation type="submission" date="2021-01" db="UniProtKB">
        <authorList>
            <consortium name="EnsemblPlants"/>
        </authorList>
    </citation>
    <scope>IDENTIFICATION</scope>
</reference>
<dbReference type="InterPro" id="IPR018392">
    <property type="entry name" value="LysM"/>
</dbReference>
<evidence type="ECO:0000256" key="1">
    <source>
        <dbReference type="ARBA" id="ARBA00022669"/>
    </source>
</evidence>
<dbReference type="Pfam" id="PF01476">
    <property type="entry name" value="LysM"/>
    <property type="match status" value="1"/>
</dbReference>